<evidence type="ECO:0000256" key="2">
    <source>
        <dbReference type="SAM" id="MobiDB-lite"/>
    </source>
</evidence>
<dbReference type="Pfam" id="PF19289">
    <property type="entry name" value="PmbA_TldD_3rd"/>
    <property type="match status" value="1"/>
</dbReference>
<dbReference type="PANTHER" id="PTHR30624">
    <property type="entry name" value="UNCHARACTERIZED PROTEIN TLDD AND PMBA"/>
    <property type="match status" value="1"/>
</dbReference>
<organism evidence="5 6">
    <name type="scientific">candidate division TA06 bacterium B3_TA06</name>
    <dbReference type="NCBI Taxonomy" id="2012487"/>
    <lineage>
        <taxon>Bacteria</taxon>
        <taxon>Bacteria division TA06</taxon>
    </lineage>
</organism>
<dbReference type="EMBL" id="NJBO01000005">
    <property type="protein sequence ID" value="TKJ43241.1"/>
    <property type="molecule type" value="Genomic_DNA"/>
</dbReference>
<evidence type="ECO:0000256" key="3">
    <source>
        <dbReference type="SAM" id="SignalP"/>
    </source>
</evidence>
<accession>A0A532V7R3</accession>
<dbReference type="PANTHER" id="PTHR30624:SF0">
    <property type="entry name" value="METALLOPROTEASE SLR0863"/>
    <property type="match status" value="1"/>
</dbReference>
<dbReference type="InterPro" id="IPR045569">
    <property type="entry name" value="Metalloprtase-TldD/E_C"/>
</dbReference>
<dbReference type="InterPro" id="IPR036059">
    <property type="entry name" value="TldD/PmbA_sf"/>
</dbReference>
<name>A0A532V7R3_UNCT6</name>
<dbReference type="GO" id="GO:0006508">
    <property type="term" value="P:proteolysis"/>
    <property type="evidence" value="ECO:0007669"/>
    <property type="project" value="InterPro"/>
</dbReference>
<feature type="domain" description="Metalloprotease TldD/E C-terminal" evidence="4">
    <location>
        <begin position="298"/>
        <end position="549"/>
    </location>
</feature>
<gene>
    <name evidence="5" type="ORF">CEE36_04195</name>
</gene>
<feature type="signal peptide" evidence="3">
    <location>
        <begin position="1"/>
        <end position="21"/>
    </location>
</feature>
<evidence type="ECO:0000259" key="4">
    <source>
        <dbReference type="Pfam" id="PF19289"/>
    </source>
</evidence>
<sequence>MRAKVLLVPALLGFATLWAGANPILNTMQAELDRSMQKLQLEGEKPPYFISYLLVDRKEFSTKASLGALMDSDDEHYRFLYVQVRVGDYEFDNMPAPEELFSWDEDKQEQDAEYAKVPIPLTDDPALLRHALWLATDMRYKWALKQFAKKEGQRLREVQEERSDDFSQEEPCSYIGKQASFVINETKWEENVKNYSSLFKEYPEILESRVSFSVEARNDYFTSSEGSSIQHGKVYYWLLISASTKAPDGMWVRSYRNFFGWDEKDLPDDAEVQMEIQALVNEVLALRDAPVMEAYAGPALIESRAAAVFMHETFGHRLESHRQESKEYGEIFKDKVGTRIMPAFISVYDDPTIKEYQGIPLDGYYLFDDEGVAGRRTELIKDGILVDFLCSRRPIKGFNNSNGHGRAMMQMVGYGDVPVSRQGNLILETSKPVPFGKLKKRLLSECRKQNKPYGLIFVRSEGGGTITGRYYMESYQSYPLLVYRVDARTGKEELVRGVKFGGTPLVSLDKIVATGDDPEVFNGHCGAESGVVPVGIISPSILLSEIEIAKQPAGIQKPPILPPPSGEEVDNQSPEF</sequence>
<comment type="caution">
    <text evidence="5">The sequence shown here is derived from an EMBL/GenBank/DDBJ whole genome shotgun (WGS) entry which is preliminary data.</text>
</comment>
<dbReference type="GO" id="GO:0008237">
    <property type="term" value="F:metallopeptidase activity"/>
    <property type="evidence" value="ECO:0007669"/>
    <property type="project" value="InterPro"/>
</dbReference>
<feature type="region of interest" description="Disordered" evidence="2">
    <location>
        <begin position="554"/>
        <end position="576"/>
    </location>
</feature>
<proteinExistence type="inferred from homology"/>
<dbReference type="AlphaFoldDB" id="A0A532V7R3"/>
<dbReference type="GO" id="GO:0005829">
    <property type="term" value="C:cytosol"/>
    <property type="evidence" value="ECO:0007669"/>
    <property type="project" value="TreeGrafter"/>
</dbReference>
<dbReference type="SUPFAM" id="SSF111283">
    <property type="entry name" value="Putative modulator of DNA gyrase, PmbA/TldD"/>
    <property type="match status" value="1"/>
</dbReference>
<dbReference type="InterPro" id="IPR051463">
    <property type="entry name" value="Peptidase_U62_metallo"/>
</dbReference>
<feature type="chain" id="PRO_5022218107" evidence="3">
    <location>
        <begin position="22"/>
        <end position="576"/>
    </location>
</feature>
<reference evidence="5 6" key="1">
    <citation type="submission" date="2017-06" db="EMBL/GenBank/DDBJ databases">
        <title>Novel microbial phyla capable of carbon fixation and sulfur reduction in deep-sea sediments.</title>
        <authorList>
            <person name="Huang J."/>
            <person name="Baker B."/>
            <person name="Wang Y."/>
        </authorList>
    </citation>
    <scope>NUCLEOTIDE SEQUENCE [LARGE SCALE GENOMIC DNA]</scope>
    <source>
        <strain evidence="5">B3_TA06</strain>
    </source>
</reference>
<protein>
    <submittedName>
        <fullName evidence="5">Peptidase U62</fullName>
    </submittedName>
</protein>
<evidence type="ECO:0000313" key="6">
    <source>
        <dbReference type="Proteomes" id="UP000317778"/>
    </source>
</evidence>
<keyword evidence="3" id="KW-0732">Signal</keyword>
<comment type="similarity">
    <text evidence="1">Belongs to the peptidase U62 family.</text>
</comment>
<evidence type="ECO:0000256" key="1">
    <source>
        <dbReference type="ARBA" id="ARBA00005836"/>
    </source>
</evidence>
<evidence type="ECO:0000313" key="5">
    <source>
        <dbReference type="EMBL" id="TKJ43241.1"/>
    </source>
</evidence>
<dbReference type="Proteomes" id="UP000317778">
    <property type="component" value="Unassembled WGS sequence"/>
</dbReference>